<dbReference type="Gene3D" id="3.40.50.2000">
    <property type="entry name" value="Glycogen Phosphorylase B"/>
    <property type="match status" value="1"/>
</dbReference>
<organism evidence="3 4">
    <name type="scientific">Mesobacterium hydrothermale</name>
    <dbReference type="NCBI Taxonomy" id="3111907"/>
    <lineage>
        <taxon>Bacteria</taxon>
        <taxon>Pseudomonadati</taxon>
        <taxon>Pseudomonadota</taxon>
        <taxon>Alphaproteobacteria</taxon>
        <taxon>Rhodobacterales</taxon>
        <taxon>Roseobacteraceae</taxon>
        <taxon>Mesobacterium</taxon>
    </lineage>
</organism>
<dbReference type="RefSeq" id="WP_326298585.1">
    <property type="nucleotide sequence ID" value="NZ_JAYLLH010000026.1"/>
</dbReference>
<evidence type="ECO:0000313" key="3">
    <source>
        <dbReference type="EMBL" id="MEC3862654.1"/>
    </source>
</evidence>
<name>A0ABU6HJL0_9RHOB</name>
<dbReference type="EMBL" id="JAYLLH010000026">
    <property type="protein sequence ID" value="MEC3862654.1"/>
    <property type="molecule type" value="Genomic_DNA"/>
</dbReference>
<feature type="region of interest" description="Disordered" evidence="1">
    <location>
        <begin position="428"/>
        <end position="450"/>
    </location>
</feature>
<keyword evidence="3" id="KW-0808">Transferase</keyword>
<keyword evidence="3" id="KW-0328">Glycosyltransferase</keyword>
<dbReference type="PANTHER" id="PTHR46656:SF3">
    <property type="entry name" value="PUTATIVE-RELATED"/>
    <property type="match status" value="1"/>
</dbReference>
<dbReference type="Proteomes" id="UP001348149">
    <property type="component" value="Unassembled WGS sequence"/>
</dbReference>
<evidence type="ECO:0000313" key="4">
    <source>
        <dbReference type="Proteomes" id="UP001348149"/>
    </source>
</evidence>
<dbReference type="Pfam" id="PF00534">
    <property type="entry name" value="Glycos_transf_1"/>
    <property type="match status" value="1"/>
</dbReference>
<dbReference type="PANTHER" id="PTHR46656">
    <property type="entry name" value="PUTATIVE-RELATED"/>
    <property type="match status" value="1"/>
</dbReference>
<protein>
    <submittedName>
        <fullName evidence="3">Glycosyltransferase</fullName>
        <ecNumber evidence="3">2.4.-.-</ecNumber>
    </submittedName>
</protein>
<gene>
    <name evidence="3" type="ORF">VK792_15290</name>
</gene>
<accession>A0ABU6HJL0</accession>
<evidence type="ECO:0000259" key="2">
    <source>
        <dbReference type="Pfam" id="PF00534"/>
    </source>
</evidence>
<dbReference type="GO" id="GO:0016757">
    <property type="term" value="F:glycosyltransferase activity"/>
    <property type="evidence" value="ECO:0007669"/>
    <property type="project" value="UniProtKB-KW"/>
</dbReference>
<feature type="domain" description="Glycosyl transferase family 1" evidence="2">
    <location>
        <begin position="769"/>
        <end position="830"/>
    </location>
</feature>
<dbReference type="InterPro" id="IPR001296">
    <property type="entry name" value="Glyco_trans_1"/>
</dbReference>
<comment type="caution">
    <text evidence="3">The sequence shown here is derived from an EMBL/GenBank/DDBJ whole genome shotgun (WGS) entry which is preliminary data.</text>
</comment>
<proteinExistence type="predicted"/>
<reference evidence="3 4" key="1">
    <citation type="submission" date="2024-01" db="EMBL/GenBank/DDBJ databases">
        <title>Mesobacterium rodlantinim sp. nov., isolated from shallow sea hydrothermal systems off Kueishantao Island.</title>
        <authorList>
            <person name="Su Z."/>
            <person name="Tang K."/>
        </authorList>
    </citation>
    <scope>NUCLEOTIDE SEQUENCE [LARGE SCALE GENOMIC DNA]</scope>
    <source>
        <strain evidence="3 4">TK19101</strain>
    </source>
</reference>
<dbReference type="SUPFAM" id="SSF53756">
    <property type="entry name" value="UDP-Glycosyltransferase/glycogen phosphorylase"/>
    <property type="match status" value="1"/>
</dbReference>
<dbReference type="EC" id="2.4.-.-" evidence="3"/>
<keyword evidence="4" id="KW-1185">Reference proteome</keyword>
<sequence length="923" mass="103319">MSHTQRLPEPVRALLRPVARMVRKAAEANNPDPYKGVVDGVNSEGMLRGWVFDRRTRKGYVSVGLFLGDTLLESGTAQYQRDDVAAALGAEPTCGFQFMLSEKLVRKVAENGGILKVRTIGDQKFEIGEVELKMDTREPSNPGDATIVKLAHALRDDVLELLDLLDDVPDDAGAPAEVIPAPFEKHALMFTTERVIPDIPLSGQPAYLDYVRYRYRMDESYEVAPGLESSDRFIYWYLTAYRAHEKRRVPLSRDLIAYLNEPIVMGGQTYSMSRIMWWRMAGRPDLLSSTNLNDRDSYLNTLFWWAHQDCTHMYFEDCLVPDRFADFLRGIHPSRRLDAYPLSYFTERYFLDTPSLHVFDPGSPEGRKALALSMLVKAVRRPDLLRYIPHGILGKLLTADKTGVTELERFVNALLATGIIELPVKTEDKDTAEDGSGNAKDAKASTKASTKTGAGNDVVALASVSDTGADDDDSAGQDDALPHVALSRERYAHALRKKDFDLASYRFLTISPNGDRFESAAIPRPDAGEEVDVQLIGPLAKASGLGQATRLSAEILRETGLSIRGVDFDLDNPAPEGFSSDTMIEDYGPAKINIIHLNAESIPLAFAYQPDVFSGRYNIGYFFWELDQPAYCHYLGMEMLDEMWVSTEYGVEIYTKDEHGKPVINVGMCYEDTPGITREDARAFVNRRFLFNDKHYVCLVAFDSFSFVQRKNPVSVLEAFQKAFKGVPNARLVVKTQNRDSVFDAVQVQLWDRVDSIVASDPRIVVMNETLSYRDLLRLKAGSDCYITLHKSEGWGFGMIEAMNLGVPVVCTAYSGNMDFCSDETAWLVEYEESLLKQGDYIFVRKGSKWAEPSVEHAAKQLRAAYDNPEERLARAKAAQDFIHKEFSSKAIAKRYGGRLREILETLGKAPGTPAPRRTGTKG</sequence>
<evidence type="ECO:0000256" key="1">
    <source>
        <dbReference type="SAM" id="MobiDB-lite"/>
    </source>
</evidence>